<dbReference type="InterPro" id="IPR011051">
    <property type="entry name" value="RmlC_Cupin_sf"/>
</dbReference>
<gene>
    <name evidence="3" type="ORF">C7441_1298</name>
</gene>
<dbReference type="Gene3D" id="1.10.260.40">
    <property type="entry name" value="lambda repressor-like DNA-binding domains"/>
    <property type="match status" value="1"/>
</dbReference>
<keyword evidence="1" id="KW-0238">DNA-binding</keyword>
<protein>
    <submittedName>
        <fullName evidence="3">Transcriptional regulator with XRE-family HTH domain</fullName>
    </submittedName>
</protein>
<dbReference type="InterPro" id="IPR010982">
    <property type="entry name" value="Lambda_DNA-bd_dom_sf"/>
</dbReference>
<dbReference type="CDD" id="cd02209">
    <property type="entry name" value="cupin_XRE_C"/>
    <property type="match status" value="1"/>
</dbReference>
<sequence>MATEAANTPEIGPAIQEQRKARRLTLEQLAARSGVSKSMLSQIERGKANPTFAVLWSLTRALKIEFSDLLEGRTPPGDDSAIEVVPASHTPEIKNADGSCVLRILSPPNLAGRIEWYGLEIAAGGILDSAPHAPGAFEHLTAFTPGLEVSSGDSCRSIGAGETARYPADVPHRIANVSSEPAKGLLIVLYN</sequence>
<evidence type="ECO:0000313" key="3">
    <source>
        <dbReference type="EMBL" id="PWJ73003.1"/>
    </source>
</evidence>
<dbReference type="InterPro" id="IPR001387">
    <property type="entry name" value="Cro/C1-type_HTH"/>
</dbReference>
<dbReference type="OrthoDB" id="189170at2"/>
<dbReference type="Gene3D" id="2.60.120.10">
    <property type="entry name" value="Jelly Rolls"/>
    <property type="match status" value="1"/>
</dbReference>
<dbReference type="PANTHER" id="PTHR46797:SF1">
    <property type="entry name" value="METHYLPHOSPHONATE SYNTHASE"/>
    <property type="match status" value="1"/>
</dbReference>
<dbReference type="SUPFAM" id="SSF47413">
    <property type="entry name" value="lambda repressor-like DNA-binding domains"/>
    <property type="match status" value="1"/>
</dbReference>
<dbReference type="InterPro" id="IPR014710">
    <property type="entry name" value="RmlC-like_jellyroll"/>
</dbReference>
<dbReference type="SMART" id="SM00530">
    <property type="entry name" value="HTH_XRE"/>
    <property type="match status" value="1"/>
</dbReference>
<name>A0A316BJE3_PSESE</name>
<organism evidence="3 4">
    <name type="scientific">Pseudaminobacter salicylatoxidans</name>
    <dbReference type="NCBI Taxonomy" id="93369"/>
    <lineage>
        <taxon>Bacteria</taxon>
        <taxon>Pseudomonadati</taxon>
        <taxon>Pseudomonadota</taxon>
        <taxon>Alphaproteobacteria</taxon>
        <taxon>Hyphomicrobiales</taxon>
        <taxon>Phyllobacteriaceae</taxon>
        <taxon>Pseudaminobacter</taxon>
    </lineage>
</organism>
<dbReference type="PANTHER" id="PTHR46797">
    <property type="entry name" value="HTH-TYPE TRANSCRIPTIONAL REGULATOR"/>
    <property type="match status" value="1"/>
</dbReference>
<dbReference type="RefSeq" id="WP_109614915.1">
    <property type="nucleotide sequence ID" value="NZ_QGGG01000029.1"/>
</dbReference>
<dbReference type="CDD" id="cd00093">
    <property type="entry name" value="HTH_XRE"/>
    <property type="match status" value="1"/>
</dbReference>
<comment type="caution">
    <text evidence="3">The sequence shown here is derived from an EMBL/GenBank/DDBJ whole genome shotgun (WGS) entry which is preliminary data.</text>
</comment>
<dbReference type="InterPro" id="IPR050807">
    <property type="entry name" value="TransReg_Diox_bact_type"/>
</dbReference>
<dbReference type="Proteomes" id="UP000245396">
    <property type="component" value="Unassembled WGS sequence"/>
</dbReference>
<evidence type="ECO:0000256" key="1">
    <source>
        <dbReference type="ARBA" id="ARBA00023125"/>
    </source>
</evidence>
<dbReference type="STRING" id="1192868.GCA_000304395_00508"/>
<feature type="domain" description="HTH cro/C1-type" evidence="2">
    <location>
        <begin position="15"/>
        <end position="69"/>
    </location>
</feature>
<dbReference type="GO" id="GO:0003700">
    <property type="term" value="F:DNA-binding transcription factor activity"/>
    <property type="evidence" value="ECO:0007669"/>
    <property type="project" value="TreeGrafter"/>
</dbReference>
<dbReference type="Pfam" id="PF01381">
    <property type="entry name" value="HTH_3"/>
    <property type="match status" value="1"/>
</dbReference>
<dbReference type="AlphaFoldDB" id="A0A316BJE3"/>
<dbReference type="PROSITE" id="PS50943">
    <property type="entry name" value="HTH_CROC1"/>
    <property type="match status" value="1"/>
</dbReference>
<evidence type="ECO:0000313" key="4">
    <source>
        <dbReference type="Proteomes" id="UP000245396"/>
    </source>
</evidence>
<dbReference type="GO" id="GO:0005829">
    <property type="term" value="C:cytosol"/>
    <property type="evidence" value="ECO:0007669"/>
    <property type="project" value="TreeGrafter"/>
</dbReference>
<reference evidence="3 4" key="1">
    <citation type="submission" date="2018-05" db="EMBL/GenBank/DDBJ databases">
        <title>Genomic Encyclopedia of Type Strains, Phase IV (KMG-IV): sequencing the most valuable type-strain genomes for metagenomic binning, comparative biology and taxonomic classification.</title>
        <authorList>
            <person name="Goeker M."/>
        </authorList>
    </citation>
    <scope>NUCLEOTIDE SEQUENCE [LARGE SCALE GENOMIC DNA]</scope>
    <source>
        <strain evidence="3 4">DSM 6986</strain>
    </source>
</reference>
<dbReference type="SUPFAM" id="SSF51182">
    <property type="entry name" value="RmlC-like cupins"/>
    <property type="match status" value="1"/>
</dbReference>
<keyword evidence="4" id="KW-1185">Reference proteome</keyword>
<proteinExistence type="predicted"/>
<dbReference type="GO" id="GO:0003677">
    <property type="term" value="F:DNA binding"/>
    <property type="evidence" value="ECO:0007669"/>
    <property type="project" value="UniProtKB-KW"/>
</dbReference>
<accession>A0A316BJE3</accession>
<dbReference type="EMBL" id="QGGG01000029">
    <property type="protein sequence ID" value="PWJ73003.1"/>
    <property type="molecule type" value="Genomic_DNA"/>
</dbReference>
<evidence type="ECO:0000259" key="2">
    <source>
        <dbReference type="PROSITE" id="PS50943"/>
    </source>
</evidence>